<protein>
    <recommendedName>
        <fullName evidence="4">Thymidylate kinase</fullName>
    </recommendedName>
</protein>
<dbReference type="Proteomes" id="UP000616839">
    <property type="component" value="Unassembled WGS sequence"/>
</dbReference>
<evidence type="ECO:0000313" key="2">
    <source>
        <dbReference type="EMBL" id="MBD8869502.1"/>
    </source>
</evidence>
<organism evidence="2 3">
    <name type="scientific">Nocardioides donggukensis</name>
    <dbReference type="NCBI Taxonomy" id="2774019"/>
    <lineage>
        <taxon>Bacteria</taxon>
        <taxon>Bacillati</taxon>
        <taxon>Actinomycetota</taxon>
        <taxon>Actinomycetes</taxon>
        <taxon>Propionibacteriales</taxon>
        <taxon>Nocardioidaceae</taxon>
        <taxon>Nocardioides</taxon>
    </lineage>
</organism>
<dbReference type="SUPFAM" id="SSF52540">
    <property type="entry name" value="P-loop containing nucleoside triphosphate hydrolases"/>
    <property type="match status" value="1"/>
</dbReference>
<comment type="caution">
    <text evidence="2">The sequence shown here is derived from an EMBL/GenBank/DDBJ whole genome shotgun (WGS) entry which is preliminary data.</text>
</comment>
<evidence type="ECO:0000313" key="3">
    <source>
        <dbReference type="Proteomes" id="UP000616839"/>
    </source>
</evidence>
<dbReference type="EMBL" id="JACYXZ010000002">
    <property type="protein sequence ID" value="MBD8869502.1"/>
    <property type="molecule type" value="Genomic_DNA"/>
</dbReference>
<dbReference type="AlphaFoldDB" id="A0A927K2S8"/>
<dbReference type="InterPro" id="IPR027417">
    <property type="entry name" value="P-loop_NTPase"/>
</dbReference>
<reference evidence="2" key="1">
    <citation type="submission" date="2020-09" db="EMBL/GenBank/DDBJ databases">
        <title>Nocardioides sp. strain MJB4 16S ribosomal RNA gene Genome sequencing and assembly.</title>
        <authorList>
            <person name="Kim I."/>
        </authorList>
    </citation>
    <scope>NUCLEOTIDE SEQUENCE</scope>
    <source>
        <strain evidence="2">MJB4</strain>
    </source>
</reference>
<dbReference type="RefSeq" id="WP_192142241.1">
    <property type="nucleotide sequence ID" value="NZ_JACYXZ010000002.1"/>
</dbReference>
<dbReference type="Gene3D" id="3.40.50.300">
    <property type="entry name" value="P-loop containing nucleotide triphosphate hydrolases"/>
    <property type="match status" value="1"/>
</dbReference>
<accession>A0A927K2S8</accession>
<evidence type="ECO:0000256" key="1">
    <source>
        <dbReference type="SAM" id="MobiDB-lite"/>
    </source>
</evidence>
<name>A0A927K2S8_9ACTN</name>
<sequence>MSAADVDLLLRGPCVVLGSLPPQGRDLDLLVPEASLAPLRSTLSRHGWVEEGETFVRFAGGTAFAVDLVRFETWLPDVVTRTALLRDASTIPGYRHLMAPSPPHRLLLLAHRFRGGMVVDERRGARLAALDADTWARARDQAVEWGLVDALDGLRRAGADPGRRLRGVRRPRPARVISLSGLDGAGKSTQAEHLRRALEALGYDAEVAWTKLGRDPVLDRVSAPVKAAVEVVGRVRPRRGVLPAPRPTEQPDESGELRIHPGGPRPEPDSGHLARERSALLSWGWGCVVALANARTHRRAARARSGTVLICDRYVLDSSAHLRYRYPAIGRPGFPRWLVRRLSPAPRAAFLLDVSPASARARKPEQYTTRDLTRLRDLYVEESGRLGVTVVDGERPESEVAAALAEQAWRTLRRPGRLGRLRALRNR</sequence>
<gene>
    <name evidence="2" type="ORF">IE331_07690</name>
</gene>
<feature type="region of interest" description="Disordered" evidence="1">
    <location>
        <begin position="239"/>
        <end position="273"/>
    </location>
</feature>
<evidence type="ECO:0008006" key="4">
    <source>
        <dbReference type="Google" id="ProtNLM"/>
    </source>
</evidence>
<keyword evidence="3" id="KW-1185">Reference proteome</keyword>
<proteinExistence type="predicted"/>